<gene>
    <name evidence="8" type="ORF">BaRGS_00029309</name>
</gene>
<feature type="transmembrane region" description="Helical" evidence="7">
    <location>
        <begin position="381"/>
        <end position="408"/>
    </location>
</feature>
<dbReference type="GO" id="GO:0016020">
    <property type="term" value="C:membrane"/>
    <property type="evidence" value="ECO:0007669"/>
    <property type="project" value="UniProtKB-SubCell"/>
</dbReference>
<dbReference type="EMBL" id="JACVVK020000302">
    <property type="protein sequence ID" value="KAK7479493.1"/>
    <property type="molecule type" value="Genomic_DNA"/>
</dbReference>
<comment type="subcellular location">
    <subcellularLocation>
        <location evidence="1">Membrane</location>
        <topology evidence="1">Multi-pass membrane protein</topology>
    </subcellularLocation>
</comment>
<evidence type="ECO:0000256" key="7">
    <source>
        <dbReference type="SAM" id="Phobius"/>
    </source>
</evidence>
<sequence>MARQKPAPLPVLEQTLYWVFGLTATSYSFYSVYRFSQSQEVRGLPYIKTQLNATHGPSQVLGPWRVFGNRKVGSNPQQPTYNIPPASTTSEQSRSGPQAATIGSVPATLGKRSRLSAALCRVSNKWTDTGDDEWYVYSSVLLWRMIPGFALHVALSQAIRVFNIQGTVRLDEEAAVVELWCRGHIARVVVALPRPYYAQSLSYVPRHHTAQCACSLANVLQIHTYDDYFLFVYEYTLTVTRTIAFGLERVWSLRHAEHQATCRASATSSPQLSPLSSSQSSPLSSSQSSPVSSSGGVKCPVTSHRPESRERSAGEVNGKTRAPYSALYGWPVLPKVPGILDGLVYVCYVPFLFSGPPMPFYQFLTEMESPRKLTGRRLADITWCFLRIVFWFFFNHAMLHLVFFSTLAQTPPLFQAMDRWTLLGTAWLLGQFMTNKYFVICGLPSQIARLDGLEPATFPACISYIYKYSDMWRSFDRGLYQYLRRYIFIPVGGSRSGFLRAQLSFALTFAFIGFWHGGEPNLQAWAVLNFVEVNLEKLGAVLEKWSVAQDLLLKRLSPQADARLRGALCVILFYVGTTSNMFFLGGSAFAMHYAIKWVSQCKCLQQYTE</sequence>
<proteinExistence type="inferred from homology"/>
<dbReference type="Proteomes" id="UP001519460">
    <property type="component" value="Unassembled WGS sequence"/>
</dbReference>
<name>A0ABD0JX18_9CAEN</name>
<evidence type="ECO:0000256" key="1">
    <source>
        <dbReference type="ARBA" id="ARBA00004141"/>
    </source>
</evidence>
<accession>A0ABD0JX18</accession>
<dbReference type="PANTHER" id="PTHR13285">
    <property type="entry name" value="ACYLTRANSFERASE"/>
    <property type="match status" value="1"/>
</dbReference>
<dbReference type="AlphaFoldDB" id="A0ABD0JX18"/>
<keyword evidence="9" id="KW-1185">Reference proteome</keyword>
<dbReference type="InterPro" id="IPR004299">
    <property type="entry name" value="MBOAT_fam"/>
</dbReference>
<keyword evidence="3 7" id="KW-1133">Transmembrane helix</keyword>
<protein>
    <submittedName>
        <fullName evidence="8">Uncharacterized protein</fullName>
    </submittedName>
</protein>
<evidence type="ECO:0000256" key="3">
    <source>
        <dbReference type="ARBA" id="ARBA00022989"/>
    </source>
</evidence>
<feature type="compositionally biased region" description="Low complexity" evidence="6">
    <location>
        <begin position="268"/>
        <end position="294"/>
    </location>
</feature>
<reference evidence="8 9" key="1">
    <citation type="journal article" date="2023" name="Sci. Data">
        <title>Genome assembly of the Korean intertidal mud-creeper Batillaria attramentaria.</title>
        <authorList>
            <person name="Patra A.K."/>
            <person name="Ho P.T."/>
            <person name="Jun S."/>
            <person name="Lee S.J."/>
            <person name="Kim Y."/>
            <person name="Won Y.J."/>
        </authorList>
    </citation>
    <scope>NUCLEOTIDE SEQUENCE [LARGE SCALE GENOMIC DNA]</scope>
    <source>
        <strain evidence="8">Wonlab-2016</strain>
    </source>
</reference>
<organism evidence="8 9">
    <name type="scientific">Batillaria attramentaria</name>
    <dbReference type="NCBI Taxonomy" id="370345"/>
    <lineage>
        <taxon>Eukaryota</taxon>
        <taxon>Metazoa</taxon>
        <taxon>Spiralia</taxon>
        <taxon>Lophotrochozoa</taxon>
        <taxon>Mollusca</taxon>
        <taxon>Gastropoda</taxon>
        <taxon>Caenogastropoda</taxon>
        <taxon>Sorbeoconcha</taxon>
        <taxon>Cerithioidea</taxon>
        <taxon>Batillariidae</taxon>
        <taxon>Batillaria</taxon>
    </lineage>
</organism>
<feature type="region of interest" description="Disordered" evidence="6">
    <location>
        <begin position="73"/>
        <end position="103"/>
    </location>
</feature>
<evidence type="ECO:0000256" key="4">
    <source>
        <dbReference type="ARBA" id="ARBA00023136"/>
    </source>
</evidence>
<evidence type="ECO:0000313" key="8">
    <source>
        <dbReference type="EMBL" id="KAK7479493.1"/>
    </source>
</evidence>
<evidence type="ECO:0000256" key="6">
    <source>
        <dbReference type="SAM" id="MobiDB-lite"/>
    </source>
</evidence>
<feature type="compositionally biased region" description="Polar residues" evidence="6">
    <location>
        <begin position="73"/>
        <end position="98"/>
    </location>
</feature>
<keyword evidence="2 7" id="KW-0812">Transmembrane</keyword>
<feature type="transmembrane region" description="Helical" evidence="7">
    <location>
        <begin position="420"/>
        <end position="439"/>
    </location>
</feature>
<evidence type="ECO:0000313" key="9">
    <source>
        <dbReference type="Proteomes" id="UP001519460"/>
    </source>
</evidence>
<dbReference type="InterPro" id="IPR051085">
    <property type="entry name" value="MB_O-acyltransferase"/>
</dbReference>
<feature type="transmembrane region" description="Helical" evidence="7">
    <location>
        <begin position="564"/>
        <end position="583"/>
    </location>
</feature>
<evidence type="ECO:0000256" key="5">
    <source>
        <dbReference type="ARBA" id="ARBA00038268"/>
    </source>
</evidence>
<evidence type="ECO:0000256" key="2">
    <source>
        <dbReference type="ARBA" id="ARBA00022692"/>
    </source>
</evidence>
<comment type="similarity">
    <text evidence="5">Belongs to the membrane-bound acyltransferase family. HHAT subfamily.</text>
</comment>
<feature type="region of interest" description="Disordered" evidence="6">
    <location>
        <begin position="265"/>
        <end position="316"/>
    </location>
</feature>
<comment type="caution">
    <text evidence="8">The sequence shown here is derived from an EMBL/GenBank/DDBJ whole genome shotgun (WGS) entry which is preliminary data.</text>
</comment>
<dbReference type="PANTHER" id="PTHR13285:SF18">
    <property type="entry name" value="PROTEIN-CYSTEINE N-PALMITOYLTRANSFERASE RASP"/>
    <property type="match status" value="1"/>
</dbReference>
<dbReference type="Pfam" id="PF03062">
    <property type="entry name" value="MBOAT"/>
    <property type="match status" value="1"/>
</dbReference>
<keyword evidence="4 7" id="KW-0472">Membrane</keyword>
<feature type="compositionally biased region" description="Basic and acidic residues" evidence="6">
    <location>
        <begin position="304"/>
        <end position="313"/>
    </location>
</feature>